<evidence type="ECO:0000313" key="2">
    <source>
        <dbReference type="Proteomes" id="UP001732700"/>
    </source>
</evidence>
<proteinExistence type="predicted"/>
<name>A0ACD6A4B7_AVESA</name>
<organism evidence="1 2">
    <name type="scientific">Avena sativa</name>
    <name type="common">Oat</name>
    <dbReference type="NCBI Taxonomy" id="4498"/>
    <lineage>
        <taxon>Eukaryota</taxon>
        <taxon>Viridiplantae</taxon>
        <taxon>Streptophyta</taxon>
        <taxon>Embryophyta</taxon>
        <taxon>Tracheophyta</taxon>
        <taxon>Spermatophyta</taxon>
        <taxon>Magnoliopsida</taxon>
        <taxon>Liliopsida</taxon>
        <taxon>Poales</taxon>
        <taxon>Poaceae</taxon>
        <taxon>BOP clade</taxon>
        <taxon>Pooideae</taxon>
        <taxon>Poodae</taxon>
        <taxon>Poeae</taxon>
        <taxon>Poeae Chloroplast Group 1 (Aveneae type)</taxon>
        <taxon>Aveninae</taxon>
        <taxon>Avena</taxon>
    </lineage>
</organism>
<keyword evidence="2" id="KW-1185">Reference proteome</keyword>
<dbReference type="Proteomes" id="UP001732700">
    <property type="component" value="Chromosome 7C"/>
</dbReference>
<sequence length="337" mass="38510">MDQFHDRQHVWLRSRVRGTYLHADDDGVGVSLSRSRASMNAAWAVHLYLDDRDGRNIQYVLLHSAAYGRYLAATDASAPIHLCGLRLPRRAEKLRPDAADGRHQVAGHPRWVGGAQGRQIAPPRRHPLPLPPRQREVPPLDQRRYRRRVHQHSMMQWVVEPILPRPGMPRLPGPISDRLPGDLSVVILRRPVAAWRSIPYVRAADDGSYPAEAWVDLLQFMGRSVHCLREQLAIRLWKQFGVFDFIMCVRAGREGRLTPLVVHLPRHGTIEIVVITKGTPDESETLSLCPQLPTDLLLVMLVALIESVIHNMSRCWYLVLIFWNSMLICFCLKKTVH</sequence>
<reference evidence="1" key="1">
    <citation type="submission" date="2021-05" db="EMBL/GenBank/DDBJ databases">
        <authorList>
            <person name="Scholz U."/>
            <person name="Mascher M."/>
            <person name="Fiebig A."/>
        </authorList>
    </citation>
    <scope>NUCLEOTIDE SEQUENCE [LARGE SCALE GENOMIC DNA]</scope>
</reference>
<accession>A0ACD6A4B7</accession>
<reference evidence="1" key="2">
    <citation type="submission" date="2025-09" db="UniProtKB">
        <authorList>
            <consortium name="EnsemblPlants"/>
        </authorList>
    </citation>
    <scope>IDENTIFICATION</scope>
</reference>
<protein>
    <submittedName>
        <fullName evidence="1">Uncharacterized protein</fullName>
    </submittedName>
</protein>
<dbReference type="EnsemblPlants" id="AVESA.00010b.r2.7CG0678400.2">
    <property type="protein sequence ID" value="AVESA.00010b.r2.7CG0678400.2.CDS"/>
    <property type="gene ID" value="AVESA.00010b.r2.7CG0678400"/>
</dbReference>
<evidence type="ECO:0000313" key="1">
    <source>
        <dbReference type="EnsemblPlants" id="AVESA.00010b.r2.7CG0678400.2.CDS"/>
    </source>
</evidence>